<reference evidence="2 3" key="1">
    <citation type="submission" date="2021-01" db="EMBL/GenBank/DDBJ databases">
        <title>Genomic Encyclopedia of Type Strains, Phase IV (KMG-IV): sequencing the most valuable type-strain genomes for metagenomic binning, comparative biology and taxonomic classification.</title>
        <authorList>
            <person name="Goeker M."/>
        </authorList>
    </citation>
    <scope>NUCLEOTIDE SEQUENCE [LARGE SCALE GENOMIC DNA]</scope>
    <source>
        <strain evidence="2 3">DSM 23711</strain>
    </source>
</reference>
<gene>
    <name evidence="2" type="ORF">JOC48_003075</name>
</gene>
<keyword evidence="3" id="KW-1185">Reference proteome</keyword>
<accession>A0ABS2N353</accession>
<organism evidence="2 3">
    <name type="scientific">Aquibacillus albus</name>
    <dbReference type="NCBI Taxonomy" id="1168171"/>
    <lineage>
        <taxon>Bacteria</taxon>
        <taxon>Bacillati</taxon>
        <taxon>Bacillota</taxon>
        <taxon>Bacilli</taxon>
        <taxon>Bacillales</taxon>
        <taxon>Bacillaceae</taxon>
        <taxon>Aquibacillus</taxon>
    </lineage>
</organism>
<protein>
    <submittedName>
        <fullName evidence="2">Regulatory protein YycI of two-component signal transduction system YycFG</fullName>
    </submittedName>
</protein>
<feature type="domain" description="Regulatory protein YycH-like" evidence="1">
    <location>
        <begin position="42"/>
        <end position="248"/>
    </location>
</feature>
<sequence>MLWGQIKTLFILCFLILDIFLVQQFLNNRDTEPPYIQESSREEDLRANIEGLDDLPEETEQGSYLYASRKIFTQDDFASLERFTNQELEAVDDHLIISKFNEPVPINTDSYGDTLQSNIYNSGSYTLWGKHDPSNTLIFFQTNEDRPIYFNQSALLLILLNEDGEMVQYLQTMLEGEGDQEEDQDLIKAFDAVSNLYYNTNELASGDEITQTGLGYHNLTPLPSGVQVLAPTWNLSVNNQRNYFVNAIEGHYYPRDNNSFLRETMINYLQTIEASDDITDLKAEIILHLSEIIESTIWSGDL</sequence>
<dbReference type="Gene3D" id="2.40.128.690">
    <property type="entry name" value="YycH protein, domain 3-like"/>
    <property type="match status" value="1"/>
</dbReference>
<dbReference type="Pfam" id="PF09648">
    <property type="entry name" value="YycI"/>
    <property type="match status" value="1"/>
</dbReference>
<comment type="caution">
    <text evidence="2">The sequence shown here is derived from an EMBL/GenBank/DDBJ whole genome shotgun (WGS) entry which is preliminary data.</text>
</comment>
<evidence type="ECO:0000259" key="1">
    <source>
        <dbReference type="Pfam" id="PF09648"/>
    </source>
</evidence>
<proteinExistence type="predicted"/>
<evidence type="ECO:0000313" key="2">
    <source>
        <dbReference type="EMBL" id="MBM7572547.1"/>
    </source>
</evidence>
<dbReference type="InterPro" id="IPR018604">
    <property type="entry name" value="YycI-like"/>
</dbReference>
<name>A0ABS2N353_9BACI</name>
<dbReference type="EMBL" id="JAFBDR010000018">
    <property type="protein sequence ID" value="MBM7572547.1"/>
    <property type="molecule type" value="Genomic_DNA"/>
</dbReference>
<dbReference type="RefSeq" id="WP_204501026.1">
    <property type="nucleotide sequence ID" value="NZ_JAFBDR010000018.1"/>
</dbReference>
<dbReference type="Proteomes" id="UP001296943">
    <property type="component" value="Unassembled WGS sequence"/>
</dbReference>
<evidence type="ECO:0000313" key="3">
    <source>
        <dbReference type="Proteomes" id="UP001296943"/>
    </source>
</evidence>